<dbReference type="Pfam" id="PF01406">
    <property type="entry name" value="tRNA-synt_1e"/>
    <property type="match status" value="1"/>
</dbReference>
<dbReference type="Gene3D" id="3.40.50.620">
    <property type="entry name" value="HUPs"/>
    <property type="match status" value="1"/>
</dbReference>
<dbReference type="PANTHER" id="PTHR10890">
    <property type="entry name" value="CYSTEINYL-TRNA SYNTHETASE"/>
    <property type="match status" value="1"/>
</dbReference>
<dbReference type="EMBL" id="UINC01033798">
    <property type="protein sequence ID" value="SVB23631.1"/>
    <property type="molecule type" value="Genomic_DNA"/>
</dbReference>
<dbReference type="GO" id="GO:0005737">
    <property type="term" value="C:cytoplasm"/>
    <property type="evidence" value="ECO:0007669"/>
    <property type="project" value="TreeGrafter"/>
</dbReference>
<evidence type="ECO:0000256" key="1">
    <source>
        <dbReference type="ARBA" id="ARBA00022598"/>
    </source>
</evidence>
<sequence>MTDKTHRPNEVQLTFNLVKIPLLELEDLSLLRIYNTLNKKVELFQPRNRRVVQIYTCGPTVYRDAHIGNLRSYLMADWIRRSLTIQGFNVTHVKNITDVGHMRQEQLERGGDKVVLAALAEGKTPKDIADYYTQAFLKDEGKINILPANHFPRATQH</sequence>
<accession>A0A382CD65</accession>
<feature type="non-terminal residue" evidence="5">
    <location>
        <position position="157"/>
    </location>
</feature>
<dbReference type="AlphaFoldDB" id="A0A382CD65"/>
<evidence type="ECO:0000256" key="3">
    <source>
        <dbReference type="ARBA" id="ARBA00022840"/>
    </source>
</evidence>
<proteinExistence type="predicted"/>
<dbReference type="GO" id="GO:0006423">
    <property type="term" value="P:cysteinyl-tRNA aminoacylation"/>
    <property type="evidence" value="ECO:0007669"/>
    <property type="project" value="TreeGrafter"/>
</dbReference>
<organism evidence="5">
    <name type="scientific">marine metagenome</name>
    <dbReference type="NCBI Taxonomy" id="408172"/>
    <lineage>
        <taxon>unclassified sequences</taxon>
        <taxon>metagenomes</taxon>
        <taxon>ecological metagenomes</taxon>
    </lineage>
</organism>
<evidence type="ECO:0000256" key="2">
    <source>
        <dbReference type="ARBA" id="ARBA00022741"/>
    </source>
</evidence>
<keyword evidence="3" id="KW-0067">ATP-binding</keyword>
<dbReference type="GO" id="GO:0005524">
    <property type="term" value="F:ATP binding"/>
    <property type="evidence" value="ECO:0007669"/>
    <property type="project" value="UniProtKB-KW"/>
</dbReference>
<name>A0A382CD65_9ZZZZ</name>
<reference evidence="5" key="1">
    <citation type="submission" date="2018-05" db="EMBL/GenBank/DDBJ databases">
        <authorList>
            <person name="Lanie J.A."/>
            <person name="Ng W.-L."/>
            <person name="Kazmierczak K.M."/>
            <person name="Andrzejewski T.M."/>
            <person name="Davidsen T.M."/>
            <person name="Wayne K.J."/>
            <person name="Tettelin H."/>
            <person name="Glass J.I."/>
            <person name="Rusch D."/>
            <person name="Podicherti R."/>
            <person name="Tsui H.-C.T."/>
            <person name="Winkler M.E."/>
        </authorList>
    </citation>
    <scope>NUCLEOTIDE SEQUENCE</scope>
</reference>
<evidence type="ECO:0000313" key="5">
    <source>
        <dbReference type="EMBL" id="SVB23631.1"/>
    </source>
</evidence>
<protein>
    <recommendedName>
        <fullName evidence="4">tRNA synthetases class I catalytic domain-containing protein</fullName>
    </recommendedName>
</protein>
<dbReference type="InterPro" id="IPR014729">
    <property type="entry name" value="Rossmann-like_a/b/a_fold"/>
</dbReference>
<dbReference type="SUPFAM" id="SSF52374">
    <property type="entry name" value="Nucleotidylyl transferase"/>
    <property type="match status" value="1"/>
</dbReference>
<dbReference type="GO" id="GO:0004817">
    <property type="term" value="F:cysteine-tRNA ligase activity"/>
    <property type="evidence" value="ECO:0007669"/>
    <property type="project" value="TreeGrafter"/>
</dbReference>
<keyword evidence="1" id="KW-0436">Ligase</keyword>
<dbReference type="PANTHER" id="PTHR10890:SF3">
    <property type="entry name" value="CYSTEINE--TRNA LIGASE, CYTOPLASMIC"/>
    <property type="match status" value="1"/>
</dbReference>
<dbReference type="InterPro" id="IPR032678">
    <property type="entry name" value="tRNA-synt_1_cat_dom"/>
</dbReference>
<gene>
    <name evidence="5" type="ORF">METZ01_LOCUS176485</name>
</gene>
<evidence type="ECO:0000259" key="4">
    <source>
        <dbReference type="Pfam" id="PF01406"/>
    </source>
</evidence>
<keyword evidence="2" id="KW-0547">Nucleotide-binding</keyword>
<dbReference type="InterPro" id="IPR024909">
    <property type="entry name" value="Cys-tRNA/MSH_ligase"/>
</dbReference>
<feature type="domain" description="tRNA synthetases class I catalytic" evidence="4">
    <location>
        <begin position="44"/>
        <end position="157"/>
    </location>
</feature>